<comment type="subcellular location">
    <subcellularLocation>
        <location evidence="1">Nucleus</location>
    </subcellularLocation>
</comment>
<evidence type="ECO:0000256" key="4">
    <source>
        <dbReference type="ARBA" id="ARBA00022776"/>
    </source>
</evidence>
<keyword evidence="2" id="KW-0132">Cell division</keyword>
<dbReference type="InterPro" id="IPR039776">
    <property type="entry name" value="Pds5"/>
</dbReference>
<keyword evidence="6" id="KW-0539">Nucleus</keyword>
<dbReference type="InterPro" id="IPR016024">
    <property type="entry name" value="ARM-type_fold"/>
</dbReference>
<dbReference type="SUPFAM" id="SSF63748">
    <property type="entry name" value="Tudor/PWWP/MBT"/>
    <property type="match status" value="1"/>
</dbReference>
<name>A0A059AIP5_EUCGR</name>
<feature type="domain" description="PTM/DIR17-like Tudor" evidence="9">
    <location>
        <begin position="315"/>
        <end position="359"/>
    </location>
</feature>
<keyword evidence="4" id="KW-0498">Mitosis</keyword>
<dbReference type="SUPFAM" id="SSF48371">
    <property type="entry name" value="ARM repeat"/>
    <property type="match status" value="1"/>
</dbReference>
<dbReference type="GO" id="GO:0140670">
    <property type="term" value="F:cohesin unloader activity"/>
    <property type="evidence" value="ECO:0000318"/>
    <property type="project" value="GO_Central"/>
</dbReference>
<feature type="compositionally biased region" description="Polar residues" evidence="8">
    <location>
        <begin position="389"/>
        <end position="398"/>
    </location>
</feature>
<dbReference type="GO" id="GO:0005634">
    <property type="term" value="C:nucleus"/>
    <property type="evidence" value="ECO:0000318"/>
    <property type="project" value="GO_Central"/>
</dbReference>
<sequence>MEQEPSDFLQDALLPVMKGLIAEALFKHRNEDVRVTVASCLSEILRIASPVQPYNDDQMKEIFQLIAEALSKLSEPSTRCYEKALSVLETIARVKACLLMLDLECEAQILHMCQYFWVFTRSNPSADEHWAVEQIMADILAESEDISPDFLNRLLALLLKENEKVVPSGWKFGEKLILDLAAKLRLNGSPKHSIADFLDSRGSILPRKRELKPNSLLRPEEGYNLSWLCRDGRTTKEPHKRRISLNRTDPSAMPTVSAINRRTTLKSNVETVQGEAAPLPIDLRDQKMKLPTEGANDTSEGTSRESGVPADKLIGRRIKVWWPLDEMFYDGLIQSYDPTMKRHKVLYDDGDKETLNLAEERWEFIEDDLPDKEADNPEPITSPVILTRPSGSGQSSESMKILNDKDYDKGAGAATGLLEVEAPNFGNQNFSGDESSDDSSNDYNVFELRARSKDVQLETSTMRTSNDLTLKASLPRAIRVGSNDLPLDDESTEDNVFEFRARSKDVQLENPSTSTSDDSTPKGSPPRAIRVGSKGLQLENPGTSRSDDSTPEASPLRYIRAKSKDVRLKSKSSDSTPDASPPRYIRAKSKDVRLESTSDDSTPEGSPPTPWGLWRGRRR</sequence>
<dbReference type="Pfam" id="PF20168">
    <property type="entry name" value="PDS5"/>
    <property type="match status" value="1"/>
</dbReference>
<feature type="region of interest" description="Disordered" evidence="8">
    <location>
        <begin position="368"/>
        <end position="398"/>
    </location>
</feature>
<keyword evidence="5" id="KW-0234">DNA repair</keyword>
<organism evidence="10">
    <name type="scientific">Eucalyptus grandis</name>
    <name type="common">Flooded gum</name>
    <dbReference type="NCBI Taxonomy" id="71139"/>
    <lineage>
        <taxon>Eukaryota</taxon>
        <taxon>Viridiplantae</taxon>
        <taxon>Streptophyta</taxon>
        <taxon>Embryophyta</taxon>
        <taxon>Tracheophyta</taxon>
        <taxon>Spermatophyta</taxon>
        <taxon>Magnoliopsida</taxon>
        <taxon>eudicotyledons</taxon>
        <taxon>Gunneridae</taxon>
        <taxon>Pentapetalae</taxon>
        <taxon>rosids</taxon>
        <taxon>malvids</taxon>
        <taxon>Myrtales</taxon>
        <taxon>Myrtaceae</taxon>
        <taxon>Myrtoideae</taxon>
        <taxon>Eucalypteae</taxon>
        <taxon>Eucalyptus</taxon>
    </lineage>
</organism>
<evidence type="ECO:0000256" key="2">
    <source>
        <dbReference type="ARBA" id="ARBA00022618"/>
    </source>
</evidence>
<evidence type="ECO:0000256" key="6">
    <source>
        <dbReference type="ARBA" id="ARBA00023242"/>
    </source>
</evidence>
<dbReference type="GO" id="GO:0035825">
    <property type="term" value="P:homologous recombination"/>
    <property type="evidence" value="ECO:0007669"/>
    <property type="project" value="UniProtKB-ARBA"/>
</dbReference>
<evidence type="ECO:0000256" key="8">
    <source>
        <dbReference type="SAM" id="MobiDB-lite"/>
    </source>
</evidence>
<evidence type="ECO:0000256" key="5">
    <source>
        <dbReference type="ARBA" id="ARBA00023204"/>
    </source>
</evidence>
<evidence type="ECO:0000256" key="1">
    <source>
        <dbReference type="ARBA" id="ARBA00004123"/>
    </source>
</evidence>
<dbReference type="CDD" id="cd20404">
    <property type="entry name" value="Tudor_Agenet_AtEML-like"/>
    <property type="match status" value="1"/>
</dbReference>
<keyword evidence="7" id="KW-0131">Cell cycle</keyword>
<dbReference type="GO" id="GO:0051301">
    <property type="term" value="P:cell division"/>
    <property type="evidence" value="ECO:0007669"/>
    <property type="project" value="UniProtKB-KW"/>
</dbReference>
<accession>A0A059AIP5</accession>
<dbReference type="Gene3D" id="2.30.30.140">
    <property type="match status" value="1"/>
</dbReference>
<dbReference type="PANTHER" id="PTHR12663:SF3">
    <property type="entry name" value="SISTER CHROMATID COHESION PROTEIN PDS5 HOMOLOG C"/>
    <property type="match status" value="1"/>
</dbReference>
<evidence type="ECO:0000259" key="9">
    <source>
        <dbReference type="Pfam" id="PF21743"/>
    </source>
</evidence>
<dbReference type="GO" id="GO:0007064">
    <property type="term" value="P:mitotic sister chromatid cohesion"/>
    <property type="evidence" value="ECO:0000318"/>
    <property type="project" value="GO_Central"/>
</dbReference>
<dbReference type="PANTHER" id="PTHR12663">
    <property type="entry name" value="ANDROGEN INDUCED INHIBITOR OF PROLIFERATION AS3 / PDS5-RELATED"/>
    <property type="match status" value="1"/>
</dbReference>
<dbReference type="GO" id="GO:0006281">
    <property type="term" value="P:DNA repair"/>
    <property type="evidence" value="ECO:0007669"/>
    <property type="project" value="UniProtKB-KW"/>
</dbReference>
<feature type="compositionally biased region" description="Basic and acidic residues" evidence="8">
    <location>
        <begin position="562"/>
        <end position="572"/>
    </location>
</feature>
<dbReference type="STRING" id="71139.A0A059AIP5"/>
<proteinExistence type="predicted"/>
<feature type="compositionally biased region" description="Low complexity" evidence="8">
    <location>
        <begin position="511"/>
        <end position="526"/>
    </location>
</feature>
<dbReference type="EMBL" id="KK198762">
    <property type="protein sequence ID" value="KCW53897.1"/>
    <property type="molecule type" value="Genomic_DNA"/>
</dbReference>
<dbReference type="Gramene" id="KCW53897">
    <property type="protein sequence ID" value="KCW53897"/>
    <property type="gene ID" value="EUGRSUZ_J031091"/>
</dbReference>
<gene>
    <name evidence="10" type="ORF">EUGRSUZ_J031091</name>
</gene>
<evidence type="ECO:0000256" key="3">
    <source>
        <dbReference type="ARBA" id="ARBA00022763"/>
    </source>
</evidence>
<dbReference type="InParanoid" id="A0A059AIP5"/>
<feature type="region of interest" description="Disordered" evidence="8">
    <location>
        <begin position="500"/>
        <end position="619"/>
    </location>
</feature>
<keyword evidence="3" id="KW-0227">DNA damage</keyword>
<protein>
    <recommendedName>
        <fullName evidence="9">PTM/DIR17-like Tudor domain-containing protein</fullName>
    </recommendedName>
</protein>
<evidence type="ECO:0000313" key="10">
    <source>
        <dbReference type="EMBL" id="KCW53897.1"/>
    </source>
</evidence>
<evidence type="ECO:0000256" key="7">
    <source>
        <dbReference type="ARBA" id="ARBA00023306"/>
    </source>
</evidence>
<dbReference type="OMA" id="TEGANDT"/>
<reference evidence="10" key="1">
    <citation type="submission" date="2013-07" db="EMBL/GenBank/DDBJ databases">
        <title>The genome of Eucalyptus grandis.</title>
        <authorList>
            <person name="Schmutz J."/>
            <person name="Hayes R."/>
            <person name="Myburg A."/>
            <person name="Tuskan G."/>
            <person name="Grattapaglia D."/>
            <person name="Rokhsar D.S."/>
        </authorList>
    </citation>
    <scope>NUCLEOTIDE SEQUENCE</scope>
    <source>
        <tissue evidence="10">Leaf extractions</tissue>
    </source>
</reference>
<dbReference type="eggNOG" id="KOG1525">
    <property type="taxonomic scope" value="Eukaryota"/>
</dbReference>
<dbReference type="Pfam" id="PF21743">
    <property type="entry name" value="PTM_DIR17_Tudor"/>
    <property type="match status" value="1"/>
</dbReference>
<dbReference type="AlphaFoldDB" id="A0A059AIP5"/>
<dbReference type="InterPro" id="IPR047365">
    <property type="entry name" value="Tudor_AtPTM-like"/>
</dbReference>
<dbReference type="GO" id="GO:0000785">
    <property type="term" value="C:chromatin"/>
    <property type="evidence" value="ECO:0000318"/>
    <property type="project" value="GO_Central"/>
</dbReference>